<keyword evidence="2" id="KW-1185">Reference proteome</keyword>
<reference evidence="1 2" key="1">
    <citation type="submission" date="2021-06" db="EMBL/GenBank/DDBJ databases">
        <title>Caerostris extrusa draft genome.</title>
        <authorList>
            <person name="Kono N."/>
            <person name="Arakawa K."/>
        </authorList>
    </citation>
    <scope>NUCLEOTIDE SEQUENCE [LARGE SCALE GENOMIC DNA]</scope>
</reference>
<gene>
    <name evidence="1" type="ORF">CEXT_478871</name>
</gene>
<evidence type="ECO:0000313" key="1">
    <source>
        <dbReference type="EMBL" id="GIY50140.1"/>
    </source>
</evidence>
<sequence length="75" mass="8705">MFDGCEKAPFRRIERPRTVSNSLIEMLARVKPRFQKGSQWRGATPPRTPPEFVTSSEIFIANSHQKVKLLDFNEE</sequence>
<comment type="caution">
    <text evidence="1">The sequence shown here is derived from an EMBL/GenBank/DDBJ whole genome shotgun (WGS) entry which is preliminary data.</text>
</comment>
<dbReference type="Proteomes" id="UP001054945">
    <property type="component" value="Unassembled WGS sequence"/>
</dbReference>
<proteinExistence type="predicted"/>
<organism evidence="1 2">
    <name type="scientific">Caerostris extrusa</name>
    <name type="common">Bark spider</name>
    <name type="synonym">Caerostris bankana</name>
    <dbReference type="NCBI Taxonomy" id="172846"/>
    <lineage>
        <taxon>Eukaryota</taxon>
        <taxon>Metazoa</taxon>
        <taxon>Ecdysozoa</taxon>
        <taxon>Arthropoda</taxon>
        <taxon>Chelicerata</taxon>
        <taxon>Arachnida</taxon>
        <taxon>Araneae</taxon>
        <taxon>Araneomorphae</taxon>
        <taxon>Entelegynae</taxon>
        <taxon>Araneoidea</taxon>
        <taxon>Araneidae</taxon>
        <taxon>Caerostris</taxon>
    </lineage>
</organism>
<accession>A0AAV4TV61</accession>
<evidence type="ECO:0000313" key="2">
    <source>
        <dbReference type="Proteomes" id="UP001054945"/>
    </source>
</evidence>
<dbReference type="EMBL" id="BPLR01011943">
    <property type="protein sequence ID" value="GIY50140.1"/>
    <property type="molecule type" value="Genomic_DNA"/>
</dbReference>
<protein>
    <submittedName>
        <fullName evidence="1">Uncharacterized protein</fullName>
    </submittedName>
</protein>
<dbReference type="AlphaFoldDB" id="A0AAV4TV61"/>
<name>A0AAV4TV61_CAEEX</name>